<protein>
    <submittedName>
        <fullName evidence="2">Uncharacterized protein</fullName>
    </submittedName>
</protein>
<feature type="compositionally biased region" description="Low complexity" evidence="1">
    <location>
        <begin position="21"/>
        <end position="45"/>
    </location>
</feature>
<dbReference type="Proteomes" id="UP000636709">
    <property type="component" value="Unassembled WGS sequence"/>
</dbReference>
<evidence type="ECO:0000313" key="2">
    <source>
        <dbReference type="EMBL" id="KAF8696032.1"/>
    </source>
</evidence>
<organism evidence="2 3">
    <name type="scientific">Digitaria exilis</name>
    <dbReference type="NCBI Taxonomy" id="1010633"/>
    <lineage>
        <taxon>Eukaryota</taxon>
        <taxon>Viridiplantae</taxon>
        <taxon>Streptophyta</taxon>
        <taxon>Embryophyta</taxon>
        <taxon>Tracheophyta</taxon>
        <taxon>Spermatophyta</taxon>
        <taxon>Magnoliopsida</taxon>
        <taxon>Liliopsida</taxon>
        <taxon>Poales</taxon>
        <taxon>Poaceae</taxon>
        <taxon>PACMAD clade</taxon>
        <taxon>Panicoideae</taxon>
        <taxon>Panicodae</taxon>
        <taxon>Paniceae</taxon>
        <taxon>Anthephorinae</taxon>
        <taxon>Digitaria</taxon>
    </lineage>
</organism>
<name>A0A835BF75_9POAL</name>
<dbReference type="OrthoDB" id="694265at2759"/>
<feature type="region of interest" description="Disordered" evidence="1">
    <location>
        <begin position="1"/>
        <end position="85"/>
    </location>
</feature>
<reference evidence="2" key="1">
    <citation type="submission" date="2020-07" db="EMBL/GenBank/DDBJ databases">
        <title>Genome sequence and genetic diversity analysis of an under-domesticated orphan crop, white fonio (Digitaria exilis).</title>
        <authorList>
            <person name="Bennetzen J.L."/>
            <person name="Chen S."/>
            <person name="Ma X."/>
            <person name="Wang X."/>
            <person name="Yssel A.E.J."/>
            <person name="Chaluvadi S.R."/>
            <person name="Johnson M."/>
            <person name="Gangashetty P."/>
            <person name="Hamidou F."/>
            <person name="Sanogo M.D."/>
            <person name="Zwaenepoel A."/>
            <person name="Wallace J."/>
            <person name="Van De Peer Y."/>
            <person name="Van Deynze A."/>
        </authorList>
    </citation>
    <scope>NUCLEOTIDE SEQUENCE</scope>
    <source>
        <tissue evidence="2">Leaves</tissue>
    </source>
</reference>
<dbReference type="AlphaFoldDB" id="A0A835BF75"/>
<evidence type="ECO:0000256" key="1">
    <source>
        <dbReference type="SAM" id="MobiDB-lite"/>
    </source>
</evidence>
<keyword evidence="3" id="KW-1185">Reference proteome</keyword>
<sequence length="156" mass="16581">MCRSKEAVVASGARRPRPKHTATTGATAPDDAAATRRAAVTPTPRKQQGADEEEEEPAREGRGRARSVSWAGADDDNAGDGKASTAATVATVKIVLKRKDAEALVARLNAQAARERKARMAELKGELRTGECCGGESPASCREAWRPQLAPIKENY</sequence>
<proteinExistence type="predicted"/>
<comment type="caution">
    <text evidence="2">The sequence shown here is derived from an EMBL/GenBank/DDBJ whole genome shotgun (WGS) entry which is preliminary data.</text>
</comment>
<evidence type="ECO:0000313" key="3">
    <source>
        <dbReference type="Proteomes" id="UP000636709"/>
    </source>
</evidence>
<accession>A0A835BF75</accession>
<gene>
    <name evidence="2" type="ORF">HU200_036917</name>
</gene>
<dbReference type="EMBL" id="JACEFO010001882">
    <property type="protein sequence ID" value="KAF8696032.1"/>
    <property type="molecule type" value="Genomic_DNA"/>
</dbReference>